<reference evidence="2 4" key="1">
    <citation type="journal article" date="2012" name="Nature">
        <title>Algal genomes reveal evolutionary mosaicism and the fate of nucleomorphs.</title>
        <authorList>
            <consortium name="DOE Joint Genome Institute"/>
            <person name="Curtis B.A."/>
            <person name="Tanifuji G."/>
            <person name="Burki F."/>
            <person name="Gruber A."/>
            <person name="Irimia M."/>
            <person name="Maruyama S."/>
            <person name="Arias M.C."/>
            <person name="Ball S.G."/>
            <person name="Gile G.H."/>
            <person name="Hirakawa Y."/>
            <person name="Hopkins J.F."/>
            <person name="Kuo A."/>
            <person name="Rensing S.A."/>
            <person name="Schmutz J."/>
            <person name="Symeonidi A."/>
            <person name="Elias M."/>
            <person name="Eveleigh R.J."/>
            <person name="Herman E.K."/>
            <person name="Klute M.J."/>
            <person name="Nakayama T."/>
            <person name="Obornik M."/>
            <person name="Reyes-Prieto A."/>
            <person name="Armbrust E.V."/>
            <person name="Aves S.J."/>
            <person name="Beiko R.G."/>
            <person name="Coutinho P."/>
            <person name="Dacks J.B."/>
            <person name="Durnford D.G."/>
            <person name="Fast N.M."/>
            <person name="Green B.R."/>
            <person name="Grisdale C.J."/>
            <person name="Hempel F."/>
            <person name="Henrissat B."/>
            <person name="Hoppner M.P."/>
            <person name="Ishida K."/>
            <person name="Kim E."/>
            <person name="Koreny L."/>
            <person name="Kroth P.G."/>
            <person name="Liu Y."/>
            <person name="Malik S.B."/>
            <person name="Maier U.G."/>
            <person name="McRose D."/>
            <person name="Mock T."/>
            <person name="Neilson J.A."/>
            <person name="Onodera N.T."/>
            <person name="Poole A.M."/>
            <person name="Pritham E.J."/>
            <person name="Richards T.A."/>
            <person name="Rocap G."/>
            <person name="Roy S.W."/>
            <person name="Sarai C."/>
            <person name="Schaack S."/>
            <person name="Shirato S."/>
            <person name="Slamovits C.H."/>
            <person name="Spencer D.F."/>
            <person name="Suzuki S."/>
            <person name="Worden A.Z."/>
            <person name="Zauner S."/>
            <person name="Barry K."/>
            <person name="Bell C."/>
            <person name="Bharti A.K."/>
            <person name="Crow J.A."/>
            <person name="Grimwood J."/>
            <person name="Kramer R."/>
            <person name="Lindquist E."/>
            <person name="Lucas S."/>
            <person name="Salamov A."/>
            <person name="McFadden G.I."/>
            <person name="Lane C.E."/>
            <person name="Keeling P.J."/>
            <person name="Gray M.W."/>
            <person name="Grigoriev I.V."/>
            <person name="Archibald J.M."/>
        </authorList>
    </citation>
    <scope>NUCLEOTIDE SEQUENCE</scope>
    <source>
        <strain evidence="2 4">CCMP2712</strain>
    </source>
</reference>
<evidence type="ECO:0000313" key="3">
    <source>
        <dbReference type="EnsemblProtists" id="EKX54455"/>
    </source>
</evidence>
<evidence type="ECO:0000313" key="2">
    <source>
        <dbReference type="EMBL" id="EKX54455.1"/>
    </source>
</evidence>
<dbReference type="HOGENOM" id="CLU_141721_0_0_1"/>
<name>L1K1X4_GUITC</name>
<proteinExistence type="predicted"/>
<dbReference type="PANTHER" id="PTHR21847:SF1">
    <property type="entry name" value="EF-HAND CALCIUM-BINDING DOMAIN-CONTAINING PROTEIN 10"/>
    <property type="match status" value="1"/>
</dbReference>
<evidence type="ECO:0000313" key="4">
    <source>
        <dbReference type="Proteomes" id="UP000011087"/>
    </source>
</evidence>
<dbReference type="KEGG" id="gtt:GUITHDRAFT_150015"/>
<dbReference type="AlphaFoldDB" id="L1K1X4"/>
<reference evidence="4" key="2">
    <citation type="submission" date="2012-11" db="EMBL/GenBank/DDBJ databases">
        <authorList>
            <person name="Kuo A."/>
            <person name="Curtis B.A."/>
            <person name="Tanifuji G."/>
            <person name="Burki F."/>
            <person name="Gruber A."/>
            <person name="Irimia M."/>
            <person name="Maruyama S."/>
            <person name="Arias M.C."/>
            <person name="Ball S.G."/>
            <person name="Gile G.H."/>
            <person name="Hirakawa Y."/>
            <person name="Hopkins J.F."/>
            <person name="Rensing S.A."/>
            <person name="Schmutz J."/>
            <person name="Symeonidi A."/>
            <person name="Elias M."/>
            <person name="Eveleigh R.J."/>
            <person name="Herman E.K."/>
            <person name="Klute M.J."/>
            <person name="Nakayama T."/>
            <person name="Obornik M."/>
            <person name="Reyes-Prieto A."/>
            <person name="Armbrust E.V."/>
            <person name="Aves S.J."/>
            <person name="Beiko R.G."/>
            <person name="Coutinho P."/>
            <person name="Dacks J.B."/>
            <person name="Durnford D.G."/>
            <person name="Fast N.M."/>
            <person name="Green B.R."/>
            <person name="Grisdale C."/>
            <person name="Hempe F."/>
            <person name="Henrissat B."/>
            <person name="Hoppner M.P."/>
            <person name="Ishida K.-I."/>
            <person name="Kim E."/>
            <person name="Koreny L."/>
            <person name="Kroth P.G."/>
            <person name="Liu Y."/>
            <person name="Malik S.-B."/>
            <person name="Maier U.G."/>
            <person name="McRose D."/>
            <person name="Mock T."/>
            <person name="Neilson J.A."/>
            <person name="Onodera N.T."/>
            <person name="Poole A.M."/>
            <person name="Pritham E.J."/>
            <person name="Richards T.A."/>
            <person name="Rocap G."/>
            <person name="Roy S.W."/>
            <person name="Sarai C."/>
            <person name="Schaack S."/>
            <person name="Shirato S."/>
            <person name="Slamovits C.H."/>
            <person name="Spencer D.F."/>
            <person name="Suzuki S."/>
            <person name="Worden A.Z."/>
            <person name="Zauner S."/>
            <person name="Barry K."/>
            <person name="Bell C."/>
            <person name="Bharti A.K."/>
            <person name="Crow J.A."/>
            <person name="Grimwood J."/>
            <person name="Kramer R."/>
            <person name="Lindquist E."/>
            <person name="Lucas S."/>
            <person name="Salamov A."/>
            <person name="McFadden G.I."/>
            <person name="Lane C.E."/>
            <person name="Keeling P.J."/>
            <person name="Gray M.W."/>
            <person name="Grigoriev I.V."/>
            <person name="Archibald J.M."/>
        </authorList>
    </citation>
    <scope>NUCLEOTIDE SEQUENCE</scope>
    <source>
        <strain evidence="4">CCMP2712</strain>
    </source>
</reference>
<evidence type="ECO:0000259" key="1">
    <source>
        <dbReference type="PROSITE" id="PS50222"/>
    </source>
</evidence>
<dbReference type="SUPFAM" id="SSF47473">
    <property type="entry name" value="EF-hand"/>
    <property type="match status" value="1"/>
</dbReference>
<dbReference type="SUPFAM" id="SSF47391">
    <property type="entry name" value="Dimerization-anchoring domain of cAMP-dependent PK regulatory subunit"/>
    <property type="match status" value="1"/>
</dbReference>
<dbReference type="Pfam" id="PF24548">
    <property type="entry name" value="EF_EFCAB10_C"/>
    <property type="match status" value="1"/>
</dbReference>
<accession>L1K1X4</accession>
<dbReference type="Gene3D" id="1.10.238.10">
    <property type="entry name" value="EF-hand"/>
    <property type="match status" value="1"/>
</dbReference>
<dbReference type="EnsemblProtists" id="EKX54455">
    <property type="protein sequence ID" value="EKX54455"/>
    <property type="gene ID" value="GUITHDRAFT_150015"/>
</dbReference>
<dbReference type="Gene3D" id="1.20.890.10">
    <property type="entry name" value="cAMP-dependent protein kinase regulatory subunit, dimerization-anchoring domain"/>
    <property type="match status" value="1"/>
</dbReference>
<dbReference type="Proteomes" id="UP000011087">
    <property type="component" value="Unassembled WGS sequence"/>
</dbReference>
<dbReference type="InterPro" id="IPR002048">
    <property type="entry name" value="EF_hand_dom"/>
</dbReference>
<feature type="domain" description="EF-hand" evidence="1">
    <location>
        <begin position="64"/>
        <end position="99"/>
    </location>
</feature>
<dbReference type="EMBL" id="JH992967">
    <property type="protein sequence ID" value="EKX54455.1"/>
    <property type="molecule type" value="Genomic_DNA"/>
</dbReference>
<dbReference type="CDD" id="cd22981">
    <property type="entry name" value="DD_TbAK-like"/>
    <property type="match status" value="1"/>
</dbReference>
<dbReference type="STRING" id="905079.L1K1X4"/>
<organism evidence="2">
    <name type="scientific">Guillardia theta (strain CCMP2712)</name>
    <name type="common">Cryptophyte</name>
    <dbReference type="NCBI Taxonomy" id="905079"/>
    <lineage>
        <taxon>Eukaryota</taxon>
        <taxon>Cryptophyceae</taxon>
        <taxon>Pyrenomonadales</taxon>
        <taxon>Geminigeraceae</taxon>
        <taxon>Guillardia</taxon>
    </lineage>
</organism>
<dbReference type="InterPro" id="IPR056587">
    <property type="entry name" value="EF_EFCAB10_C"/>
</dbReference>
<reference evidence="3" key="3">
    <citation type="submission" date="2016-03" db="UniProtKB">
        <authorList>
            <consortium name="EnsemblProtists"/>
        </authorList>
    </citation>
    <scope>IDENTIFICATION</scope>
</reference>
<gene>
    <name evidence="2" type="ORF">GUITHDRAFT_150015</name>
</gene>
<dbReference type="InterPro" id="IPR011992">
    <property type="entry name" value="EF-hand-dom_pair"/>
</dbReference>
<sequence>MAESKDPRKSAEKYLEEKNIRSLIRHLSTKILFVKPEDPRAFLVEELKRIHECQQQQVPVPSFFEEKDLIAMFGMFDLTGSGKITHVQLEKAMQNLGIKDFTSTSTEKVDLQMFVAIAKEELDKVALRMPPITQ</sequence>
<dbReference type="RefSeq" id="XP_005841435.1">
    <property type="nucleotide sequence ID" value="XM_005841378.1"/>
</dbReference>
<protein>
    <recommendedName>
        <fullName evidence="1">EF-hand domain-containing protein</fullName>
    </recommendedName>
</protein>
<dbReference type="GO" id="GO:0005509">
    <property type="term" value="F:calcium ion binding"/>
    <property type="evidence" value="ECO:0007669"/>
    <property type="project" value="InterPro"/>
</dbReference>
<dbReference type="OrthoDB" id="10260455at2759"/>
<dbReference type="OMA" id="SMLLFYR"/>
<dbReference type="PaxDb" id="55529-EKX54455"/>
<dbReference type="PANTHER" id="PTHR21847">
    <property type="entry name" value="EF-HAND CALCIUM-BINDING DOMAIN-CONTAINING PROTEIN 10"/>
    <property type="match status" value="1"/>
</dbReference>
<dbReference type="eggNOG" id="ENOG502S28U">
    <property type="taxonomic scope" value="Eukaryota"/>
</dbReference>
<dbReference type="InterPro" id="IPR039879">
    <property type="entry name" value="EFC10"/>
</dbReference>
<dbReference type="PROSITE" id="PS50222">
    <property type="entry name" value="EF_HAND_2"/>
    <property type="match status" value="1"/>
</dbReference>
<dbReference type="GeneID" id="17310976"/>
<keyword evidence="4" id="KW-1185">Reference proteome</keyword>